<dbReference type="InterPro" id="IPR007138">
    <property type="entry name" value="ABM_dom"/>
</dbReference>
<dbReference type="Proteomes" id="UP000553209">
    <property type="component" value="Unassembled WGS sequence"/>
</dbReference>
<comment type="caution">
    <text evidence="2">The sequence shown here is derived from an EMBL/GenBank/DDBJ whole genome shotgun (WGS) entry which is preliminary data.</text>
</comment>
<gene>
    <name evidence="2" type="ORF">HGB44_07895</name>
</gene>
<dbReference type="SUPFAM" id="SSF54909">
    <property type="entry name" value="Dimeric alpha+beta barrel"/>
    <property type="match status" value="1"/>
</dbReference>
<evidence type="ECO:0000313" key="3">
    <source>
        <dbReference type="Proteomes" id="UP000553209"/>
    </source>
</evidence>
<reference evidence="2 3" key="1">
    <citation type="submission" date="2020-04" db="EMBL/GenBank/DDBJ databases">
        <title>MicrobeNet Type strains.</title>
        <authorList>
            <person name="Nicholson A.C."/>
        </authorList>
    </citation>
    <scope>NUCLEOTIDE SEQUENCE [LARGE SCALE GENOMIC DNA]</scope>
    <source>
        <strain evidence="2 3">ATCC 23612</strain>
    </source>
</reference>
<accession>A0A7X6MB04</accession>
<keyword evidence="2" id="KW-0503">Monooxygenase</keyword>
<keyword evidence="3" id="KW-1185">Reference proteome</keyword>
<organism evidence="2 3">
    <name type="scientific">Nocardiopsis alborubida</name>
    <dbReference type="NCBI Taxonomy" id="146802"/>
    <lineage>
        <taxon>Bacteria</taxon>
        <taxon>Bacillati</taxon>
        <taxon>Actinomycetota</taxon>
        <taxon>Actinomycetes</taxon>
        <taxon>Streptosporangiales</taxon>
        <taxon>Nocardiopsidaceae</taxon>
        <taxon>Nocardiopsis</taxon>
    </lineage>
</organism>
<keyword evidence="2" id="KW-0560">Oxidoreductase</keyword>
<sequence length="113" mass="12143">MDNRPAASRVGHNGTVIVITRYSVPEADTAAFQTDAAAAIEVLSRRPGFRCHRVGRAADDPCLWTVVTEWDGAGFYRRALSDFDVKVNAVPLLSRAIDEPTAFELVTGGGAPL</sequence>
<feature type="domain" description="ABM" evidence="1">
    <location>
        <begin position="16"/>
        <end position="71"/>
    </location>
</feature>
<evidence type="ECO:0000313" key="2">
    <source>
        <dbReference type="EMBL" id="NKY97595.1"/>
    </source>
</evidence>
<dbReference type="Pfam" id="PF03992">
    <property type="entry name" value="ABM"/>
    <property type="match status" value="1"/>
</dbReference>
<dbReference type="AlphaFoldDB" id="A0A7X6MB04"/>
<proteinExistence type="predicted"/>
<dbReference type="EMBL" id="JAAXPG010000006">
    <property type="protein sequence ID" value="NKY97595.1"/>
    <property type="molecule type" value="Genomic_DNA"/>
</dbReference>
<protein>
    <submittedName>
        <fullName evidence="2">Antibiotic biosynthesis monooxygenase</fullName>
    </submittedName>
</protein>
<dbReference type="Gene3D" id="3.30.70.100">
    <property type="match status" value="1"/>
</dbReference>
<dbReference type="InterPro" id="IPR011008">
    <property type="entry name" value="Dimeric_a/b-barrel"/>
</dbReference>
<name>A0A7X6MB04_9ACTN</name>
<dbReference type="GO" id="GO:0004497">
    <property type="term" value="F:monooxygenase activity"/>
    <property type="evidence" value="ECO:0007669"/>
    <property type="project" value="UniProtKB-KW"/>
</dbReference>
<evidence type="ECO:0000259" key="1">
    <source>
        <dbReference type="Pfam" id="PF03992"/>
    </source>
</evidence>